<dbReference type="AlphaFoldDB" id="B0NVV0"/>
<dbReference type="EMBL" id="ABFZ02000023">
    <property type="protein sequence ID" value="EDS13452.1"/>
    <property type="molecule type" value="Genomic_DNA"/>
</dbReference>
<comment type="caution">
    <text evidence="1">The sequence shown here is derived from an EMBL/GenBank/DDBJ whole genome shotgun (WGS) entry which is preliminary data.</text>
</comment>
<reference evidence="1 2" key="2">
    <citation type="submission" date="2007-11" db="EMBL/GenBank/DDBJ databases">
        <authorList>
            <person name="Fulton L."/>
            <person name="Clifton S."/>
            <person name="Fulton B."/>
            <person name="Xu J."/>
            <person name="Minx P."/>
            <person name="Pepin K.H."/>
            <person name="Johnson M."/>
            <person name="Thiruvilangam P."/>
            <person name="Bhonagiri V."/>
            <person name="Nash W.E."/>
            <person name="Mardis E.R."/>
            <person name="Wilson R.K."/>
        </authorList>
    </citation>
    <scope>NUCLEOTIDE SEQUENCE [LARGE SCALE GENOMIC DNA]</scope>
    <source>
        <strain evidence="1 2">ATCC 43183</strain>
    </source>
</reference>
<dbReference type="HOGENOM" id="CLU_3266011_0_0_10"/>
<name>B0NVV0_BACSE</name>
<sequence>MENEVIYVGLLHYTSIKITKTTRNNNLKQKAFFIICRRKSL</sequence>
<proteinExistence type="predicted"/>
<protein>
    <submittedName>
        <fullName evidence="1">Uncharacterized protein</fullName>
    </submittedName>
</protein>
<evidence type="ECO:0000313" key="2">
    <source>
        <dbReference type="Proteomes" id="UP000004713"/>
    </source>
</evidence>
<reference evidence="1 2" key="1">
    <citation type="submission" date="2007-11" db="EMBL/GenBank/DDBJ databases">
        <title>Draft genome sequence of Bacteroides stercoris(ATCC 43183).</title>
        <authorList>
            <person name="Sudarsanam P."/>
            <person name="Ley R."/>
            <person name="Guruge J."/>
            <person name="Turnbaugh P.J."/>
            <person name="Mahowald M."/>
            <person name="Liep D."/>
            <person name="Gordon J."/>
        </authorList>
    </citation>
    <scope>NUCLEOTIDE SEQUENCE [LARGE SCALE GENOMIC DNA]</scope>
    <source>
        <strain evidence="1 2">ATCC 43183</strain>
    </source>
</reference>
<organism evidence="1 2">
    <name type="scientific">Bacteroides stercoris ATCC 43183</name>
    <dbReference type="NCBI Taxonomy" id="449673"/>
    <lineage>
        <taxon>Bacteria</taxon>
        <taxon>Pseudomonadati</taxon>
        <taxon>Bacteroidota</taxon>
        <taxon>Bacteroidia</taxon>
        <taxon>Bacteroidales</taxon>
        <taxon>Bacteroidaceae</taxon>
        <taxon>Bacteroides</taxon>
    </lineage>
</organism>
<dbReference type="Proteomes" id="UP000004713">
    <property type="component" value="Unassembled WGS sequence"/>
</dbReference>
<gene>
    <name evidence="1" type="ORF">BACSTE_03633</name>
</gene>
<accession>B0NVV0</accession>
<evidence type="ECO:0000313" key="1">
    <source>
        <dbReference type="EMBL" id="EDS13452.1"/>
    </source>
</evidence>